<dbReference type="RefSeq" id="WP_131556037.1">
    <property type="nucleotide sequence ID" value="NZ_SJSN01000001.1"/>
</dbReference>
<feature type="transmembrane region" description="Helical" evidence="1">
    <location>
        <begin position="180"/>
        <end position="202"/>
    </location>
</feature>
<feature type="transmembrane region" description="Helical" evidence="1">
    <location>
        <begin position="16"/>
        <end position="39"/>
    </location>
</feature>
<name>A0A4R0P6N0_9SPHI</name>
<evidence type="ECO:0000313" key="2">
    <source>
        <dbReference type="EMBL" id="TCD12599.1"/>
    </source>
</evidence>
<gene>
    <name evidence="2" type="ORF">EZ449_00705</name>
</gene>
<dbReference type="OrthoDB" id="337238at2"/>
<evidence type="ECO:0000313" key="3">
    <source>
        <dbReference type="Proteomes" id="UP000291485"/>
    </source>
</evidence>
<dbReference type="Proteomes" id="UP000291485">
    <property type="component" value="Unassembled WGS sequence"/>
</dbReference>
<accession>A0A4R0P6N0</accession>
<sequence>MKFLIKCIVYIKHLGIIYRLIGIGLAIALILEAIPDLVFNQQIKNIKNYTLAEVKNIEKERLPRYFGVSDVSAYGDLYVENLRIGKSGDTSLASIVYPVYQNNQDVSKLKETECFVVVIDDKVADVDIEDYFMKNAHVKGKFDNDVIDDESKKILVDGGYKISDKCIVLTKGSIPWETGICLAIIVFAFIGLSAIILSFLSAEKLENIFKNKTIII</sequence>
<keyword evidence="1" id="KW-1133">Transmembrane helix</keyword>
<proteinExistence type="predicted"/>
<evidence type="ECO:0000256" key="1">
    <source>
        <dbReference type="SAM" id="Phobius"/>
    </source>
</evidence>
<organism evidence="2 3">
    <name type="scientific">Pedobacter frigidisoli</name>
    <dbReference type="NCBI Taxonomy" id="2530455"/>
    <lineage>
        <taxon>Bacteria</taxon>
        <taxon>Pseudomonadati</taxon>
        <taxon>Bacteroidota</taxon>
        <taxon>Sphingobacteriia</taxon>
        <taxon>Sphingobacteriales</taxon>
        <taxon>Sphingobacteriaceae</taxon>
        <taxon>Pedobacter</taxon>
    </lineage>
</organism>
<dbReference type="EMBL" id="SJSN01000001">
    <property type="protein sequence ID" value="TCD12599.1"/>
    <property type="molecule type" value="Genomic_DNA"/>
</dbReference>
<protein>
    <submittedName>
        <fullName evidence="2">Uncharacterized protein</fullName>
    </submittedName>
</protein>
<keyword evidence="1" id="KW-0472">Membrane</keyword>
<dbReference type="AlphaFoldDB" id="A0A4R0P6N0"/>
<reference evidence="2 3" key="1">
    <citation type="submission" date="2019-02" db="EMBL/GenBank/DDBJ databases">
        <title>Pedobacter sp. RP-3-11 sp. nov., isolated from Arctic soil.</title>
        <authorList>
            <person name="Dahal R.H."/>
        </authorList>
    </citation>
    <scope>NUCLEOTIDE SEQUENCE [LARGE SCALE GENOMIC DNA]</scope>
    <source>
        <strain evidence="2 3">RP-3-11</strain>
    </source>
</reference>
<keyword evidence="3" id="KW-1185">Reference proteome</keyword>
<comment type="caution">
    <text evidence="2">The sequence shown here is derived from an EMBL/GenBank/DDBJ whole genome shotgun (WGS) entry which is preliminary data.</text>
</comment>
<keyword evidence="1" id="KW-0812">Transmembrane</keyword>